<dbReference type="InterPro" id="IPR003362">
    <property type="entry name" value="Bact_transf"/>
</dbReference>
<dbReference type="PANTHER" id="PTHR30576:SF20">
    <property type="entry name" value="QUINOVOSAMINEPHOSPHOTRANSFERAE-RELATED"/>
    <property type="match status" value="1"/>
</dbReference>
<dbReference type="Proteomes" id="UP000185622">
    <property type="component" value="Chromosome"/>
</dbReference>
<dbReference type="RefSeq" id="WP_075773795.1">
    <property type="nucleotide sequence ID" value="NZ_CP019437.1"/>
</dbReference>
<keyword evidence="3" id="KW-1133">Transmembrane helix</keyword>
<proteinExistence type="inferred from homology"/>
<dbReference type="GO" id="GO:0016740">
    <property type="term" value="F:transferase activity"/>
    <property type="evidence" value="ECO:0007669"/>
    <property type="project" value="UniProtKB-KW"/>
</dbReference>
<gene>
    <name evidence="5" type="ORF">BMG03_18190</name>
</gene>
<accession>A0ABN4XH78</accession>
<keyword evidence="2" id="KW-0270">Exopolysaccharide synthesis</keyword>
<feature type="transmembrane region" description="Helical" evidence="3">
    <location>
        <begin position="12"/>
        <end position="35"/>
    </location>
</feature>
<evidence type="ECO:0000256" key="1">
    <source>
        <dbReference type="ARBA" id="ARBA00006464"/>
    </source>
</evidence>
<evidence type="ECO:0000256" key="2">
    <source>
        <dbReference type="ARBA" id="ARBA00023169"/>
    </source>
</evidence>
<keyword evidence="3" id="KW-0472">Membrane</keyword>
<evidence type="ECO:0000313" key="5">
    <source>
        <dbReference type="EMBL" id="AQS49507.1"/>
    </source>
</evidence>
<keyword evidence="6" id="KW-1185">Reference proteome</keyword>
<evidence type="ECO:0000313" key="6">
    <source>
        <dbReference type="Proteomes" id="UP000185622"/>
    </source>
</evidence>
<evidence type="ECO:0000256" key="3">
    <source>
        <dbReference type="SAM" id="Phobius"/>
    </source>
</evidence>
<name>A0ABN4XH78_9RHOB</name>
<dbReference type="EMBL" id="CP019437">
    <property type="protein sequence ID" value="AQS49507.1"/>
    <property type="molecule type" value="Genomic_DNA"/>
</dbReference>
<organism evidence="5 6">
    <name type="scientific">Thioclava nitratireducens</name>
    <dbReference type="NCBI Taxonomy" id="1915078"/>
    <lineage>
        <taxon>Bacteria</taxon>
        <taxon>Pseudomonadati</taxon>
        <taxon>Pseudomonadota</taxon>
        <taxon>Alphaproteobacteria</taxon>
        <taxon>Rhodobacterales</taxon>
        <taxon>Paracoccaceae</taxon>
        <taxon>Thioclava</taxon>
    </lineage>
</organism>
<evidence type="ECO:0000259" key="4">
    <source>
        <dbReference type="Pfam" id="PF02397"/>
    </source>
</evidence>
<keyword evidence="3" id="KW-0812">Transmembrane</keyword>
<reference evidence="5 6" key="1">
    <citation type="submission" date="2017-01" db="EMBL/GenBank/DDBJ databases">
        <title>The complete genome sequence of a sulfur-oxidizing marine bacterium Thioclava sp. 25B10_4T.</title>
        <authorList>
            <person name="Liu Y."/>
            <person name="Lai Q."/>
            <person name="Shao Z."/>
        </authorList>
    </citation>
    <scope>NUCLEOTIDE SEQUENCE [LARGE SCALE GENOMIC DNA]</scope>
    <source>
        <strain evidence="5 6">25B10_4</strain>
    </source>
</reference>
<protein>
    <submittedName>
        <fullName evidence="5">Sugar transferase</fullName>
    </submittedName>
</protein>
<dbReference type="PANTHER" id="PTHR30576">
    <property type="entry name" value="COLANIC BIOSYNTHESIS UDP-GLUCOSE LIPID CARRIER TRANSFERASE"/>
    <property type="match status" value="1"/>
</dbReference>
<comment type="similarity">
    <text evidence="1">Belongs to the bacterial sugar transferase family.</text>
</comment>
<sequence>MTQVRRRRKRLFDLTLAMLALPMVVPLIALVWLVIAMVQGRPWFHGGERMHSPTRSFRMWKFRTMAADPGDYGVSGGHKAGRITPLGRLLRRCHADELPQIWNVLRGDMSFVGPRPPLREVVERFPALYAQVLTSPPGITGLASVQFAAKEARLMASCRSAEEARRIYDRVCVPQKARLDLLYQRRASCWLDLALIWQTLRGARA</sequence>
<feature type="domain" description="Bacterial sugar transferase" evidence="4">
    <location>
        <begin position="9"/>
        <end position="201"/>
    </location>
</feature>
<dbReference type="Pfam" id="PF02397">
    <property type="entry name" value="Bac_transf"/>
    <property type="match status" value="1"/>
</dbReference>
<keyword evidence="5" id="KW-0808">Transferase</keyword>